<reference evidence="1 2" key="1">
    <citation type="journal article" date="2017" name="G3 (Bethesda)">
        <title>The Physical Genome Mapping of Anopheles albimanus Corrected Scaffold Misassemblies and Identified Interarm Rearrangements in Genus Anopheles.</title>
        <authorList>
            <person name="Artemov G.N."/>
            <person name="Peery A.N."/>
            <person name="Jiang X."/>
            <person name="Tu Z."/>
            <person name="Stegniy V.N."/>
            <person name="Sharakhova M.V."/>
            <person name="Sharakhov I.V."/>
        </authorList>
    </citation>
    <scope>NUCLEOTIDE SEQUENCE [LARGE SCALE GENOMIC DNA]</scope>
    <source>
        <strain evidence="1 2">ALBI9_A</strain>
    </source>
</reference>
<dbReference type="Proteomes" id="UP000069272">
    <property type="component" value="Chromosome 2L"/>
</dbReference>
<evidence type="ECO:0000313" key="1">
    <source>
        <dbReference type="EnsemblMetazoa" id="AALB014200-PA"/>
    </source>
</evidence>
<proteinExistence type="predicted"/>
<sequence length="59" mass="6347">MSALVAVVAARIVRREAAVTGNVTTSYSDPFGPRIALQADVAEKLLDGRDVQQICFKEV</sequence>
<keyword evidence="2" id="KW-1185">Reference proteome</keyword>
<evidence type="ECO:0000313" key="2">
    <source>
        <dbReference type="Proteomes" id="UP000069272"/>
    </source>
</evidence>
<accession>A0A182FX17</accession>
<protein>
    <submittedName>
        <fullName evidence="1">Uncharacterized protein</fullName>
    </submittedName>
</protein>
<dbReference type="VEuPathDB" id="VectorBase:AALB014200"/>
<dbReference type="AlphaFoldDB" id="A0A182FX17"/>
<dbReference type="EnsemblMetazoa" id="AALB014200-RA">
    <property type="protein sequence ID" value="AALB014200-PA"/>
    <property type="gene ID" value="AALB014200"/>
</dbReference>
<reference evidence="1" key="2">
    <citation type="submission" date="2022-08" db="UniProtKB">
        <authorList>
            <consortium name="EnsemblMetazoa"/>
        </authorList>
    </citation>
    <scope>IDENTIFICATION</scope>
    <source>
        <strain evidence="1">STECLA/ALBI9_A</strain>
    </source>
</reference>
<name>A0A182FX17_ANOAL</name>
<organism evidence="1 2">
    <name type="scientific">Anopheles albimanus</name>
    <name type="common">New world malaria mosquito</name>
    <dbReference type="NCBI Taxonomy" id="7167"/>
    <lineage>
        <taxon>Eukaryota</taxon>
        <taxon>Metazoa</taxon>
        <taxon>Ecdysozoa</taxon>
        <taxon>Arthropoda</taxon>
        <taxon>Hexapoda</taxon>
        <taxon>Insecta</taxon>
        <taxon>Pterygota</taxon>
        <taxon>Neoptera</taxon>
        <taxon>Endopterygota</taxon>
        <taxon>Diptera</taxon>
        <taxon>Nematocera</taxon>
        <taxon>Culicoidea</taxon>
        <taxon>Culicidae</taxon>
        <taxon>Anophelinae</taxon>
        <taxon>Anopheles</taxon>
    </lineage>
</organism>